<keyword evidence="9 19" id="KW-1133">Transmembrane helix</keyword>
<dbReference type="InterPro" id="IPR004299">
    <property type="entry name" value="MBOAT_fam"/>
</dbReference>
<feature type="transmembrane region" description="Helical" evidence="19">
    <location>
        <begin position="336"/>
        <end position="351"/>
    </location>
</feature>
<keyword evidence="10" id="KW-0443">Lipid metabolism</keyword>
<evidence type="ECO:0000256" key="14">
    <source>
        <dbReference type="ARBA" id="ARBA00023315"/>
    </source>
</evidence>
<dbReference type="GO" id="GO:0016020">
    <property type="term" value="C:membrane"/>
    <property type="evidence" value="ECO:0007669"/>
    <property type="project" value="UniProtKB-SubCell"/>
</dbReference>
<evidence type="ECO:0000256" key="17">
    <source>
        <dbReference type="ARBA" id="ARBA00038923"/>
    </source>
</evidence>
<evidence type="ECO:0000256" key="18">
    <source>
        <dbReference type="ARBA" id="ARBA00039721"/>
    </source>
</evidence>
<dbReference type="GO" id="GO:0030258">
    <property type="term" value="P:lipid modification"/>
    <property type="evidence" value="ECO:0007669"/>
    <property type="project" value="TreeGrafter"/>
</dbReference>
<evidence type="ECO:0000256" key="7">
    <source>
        <dbReference type="ARBA" id="ARBA00022692"/>
    </source>
</evidence>
<evidence type="ECO:0000256" key="9">
    <source>
        <dbReference type="ARBA" id="ARBA00022989"/>
    </source>
</evidence>
<comment type="similarity">
    <text evidence="4">Belongs to the membrane-bound acyltransferase family.</text>
</comment>
<comment type="pathway">
    <text evidence="3">Lipid metabolism; phospholipid metabolism.</text>
</comment>
<name>A0AAF3FGT4_9BILA</name>
<protein>
    <recommendedName>
        <fullName evidence="18">Lysophospholipid acyltransferase 5</fullName>
        <ecNumber evidence="16">2.3.1.23</ecNumber>
        <ecNumber evidence="17">2.3.1.n6</ecNumber>
    </recommendedName>
</protein>
<proteinExistence type="inferred from homology"/>
<keyword evidence="7 19" id="KW-0812">Transmembrane</keyword>
<evidence type="ECO:0000256" key="1">
    <source>
        <dbReference type="ARBA" id="ARBA00004141"/>
    </source>
</evidence>
<dbReference type="Proteomes" id="UP000887575">
    <property type="component" value="Unassembled WGS sequence"/>
</dbReference>
<dbReference type="InterPro" id="IPR049941">
    <property type="entry name" value="LPLAT_7/PORCN-like"/>
</dbReference>
<feature type="transmembrane region" description="Helical" evidence="19">
    <location>
        <begin position="429"/>
        <end position="448"/>
    </location>
</feature>
<evidence type="ECO:0000256" key="13">
    <source>
        <dbReference type="ARBA" id="ARBA00023264"/>
    </source>
</evidence>
<dbReference type="GO" id="GO:0005783">
    <property type="term" value="C:endoplasmic reticulum"/>
    <property type="evidence" value="ECO:0007669"/>
    <property type="project" value="UniProtKB-SubCell"/>
</dbReference>
<evidence type="ECO:0000256" key="3">
    <source>
        <dbReference type="ARBA" id="ARBA00005074"/>
    </source>
</evidence>
<evidence type="ECO:0000256" key="10">
    <source>
        <dbReference type="ARBA" id="ARBA00023098"/>
    </source>
</evidence>
<keyword evidence="14" id="KW-0012">Acyltransferase</keyword>
<organism evidence="20 21">
    <name type="scientific">Mesorhabditis belari</name>
    <dbReference type="NCBI Taxonomy" id="2138241"/>
    <lineage>
        <taxon>Eukaryota</taxon>
        <taxon>Metazoa</taxon>
        <taxon>Ecdysozoa</taxon>
        <taxon>Nematoda</taxon>
        <taxon>Chromadorea</taxon>
        <taxon>Rhabditida</taxon>
        <taxon>Rhabditina</taxon>
        <taxon>Rhabditomorpha</taxon>
        <taxon>Rhabditoidea</taxon>
        <taxon>Rhabditidae</taxon>
        <taxon>Mesorhabditinae</taxon>
        <taxon>Mesorhabditis</taxon>
    </lineage>
</organism>
<dbReference type="EC" id="2.3.1.23" evidence="16"/>
<keyword evidence="11 19" id="KW-0472">Membrane</keyword>
<evidence type="ECO:0000256" key="4">
    <source>
        <dbReference type="ARBA" id="ARBA00010323"/>
    </source>
</evidence>
<reference evidence="21" key="1">
    <citation type="submission" date="2024-02" db="UniProtKB">
        <authorList>
            <consortium name="WormBaseParasite"/>
        </authorList>
    </citation>
    <scope>IDENTIFICATION</scope>
</reference>
<comment type="subcellular location">
    <subcellularLocation>
        <location evidence="2">Endoplasmic reticulum</location>
    </subcellularLocation>
    <subcellularLocation>
        <location evidence="1">Membrane</location>
        <topology evidence="1">Multi-pass membrane protein</topology>
    </subcellularLocation>
</comment>
<feature type="transmembrane region" description="Helical" evidence="19">
    <location>
        <begin position="47"/>
        <end position="69"/>
    </location>
</feature>
<dbReference type="PANTHER" id="PTHR13906">
    <property type="entry name" value="PORCUPINE"/>
    <property type="match status" value="1"/>
</dbReference>
<dbReference type="GO" id="GO:0047184">
    <property type="term" value="F:1-acylglycerophosphocholine O-acyltransferase activity"/>
    <property type="evidence" value="ECO:0007669"/>
    <property type="project" value="UniProtKB-EC"/>
</dbReference>
<dbReference type="AlphaFoldDB" id="A0AAF3FGT4"/>
<evidence type="ECO:0000256" key="8">
    <source>
        <dbReference type="ARBA" id="ARBA00022824"/>
    </source>
</evidence>
<evidence type="ECO:0000256" key="19">
    <source>
        <dbReference type="SAM" id="Phobius"/>
    </source>
</evidence>
<feature type="transmembrane region" description="Helical" evidence="19">
    <location>
        <begin position="204"/>
        <end position="226"/>
    </location>
</feature>
<dbReference type="WBParaSite" id="MBELARI_LOCUS6026">
    <property type="protein sequence ID" value="MBELARI_LOCUS6026"/>
    <property type="gene ID" value="MBELARI_LOCUS6026"/>
</dbReference>
<evidence type="ECO:0000256" key="2">
    <source>
        <dbReference type="ARBA" id="ARBA00004240"/>
    </source>
</evidence>
<accession>A0AAF3FGT4</accession>
<comment type="pathway">
    <text evidence="15">Phospholipid metabolism.</text>
</comment>
<dbReference type="EC" id="2.3.1.n6" evidence="17"/>
<evidence type="ECO:0000256" key="6">
    <source>
        <dbReference type="ARBA" id="ARBA00022679"/>
    </source>
</evidence>
<evidence type="ECO:0000313" key="20">
    <source>
        <dbReference type="Proteomes" id="UP000887575"/>
    </source>
</evidence>
<evidence type="ECO:0000256" key="15">
    <source>
        <dbReference type="ARBA" id="ARBA00025707"/>
    </source>
</evidence>
<dbReference type="GO" id="GO:0071617">
    <property type="term" value="F:lysophospholipid acyltransferase activity"/>
    <property type="evidence" value="ECO:0007669"/>
    <property type="project" value="TreeGrafter"/>
</dbReference>
<evidence type="ECO:0000256" key="16">
    <source>
        <dbReference type="ARBA" id="ARBA00026120"/>
    </source>
</evidence>
<evidence type="ECO:0000256" key="11">
    <source>
        <dbReference type="ARBA" id="ARBA00023136"/>
    </source>
</evidence>
<keyword evidence="13" id="KW-1208">Phospholipid metabolism</keyword>
<dbReference type="GO" id="GO:0006656">
    <property type="term" value="P:phosphatidylcholine biosynthetic process"/>
    <property type="evidence" value="ECO:0007669"/>
    <property type="project" value="TreeGrafter"/>
</dbReference>
<evidence type="ECO:0000313" key="21">
    <source>
        <dbReference type="WBParaSite" id="MBELARI_LOCUS6026"/>
    </source>
</evidence>
<feature type="transmembrane region" description="Helical" evidence="19">
    <location>
        <begin position="75"/>
        <end position="95"/>
    </location>
</feature>
<feature type="transmembrane region" description="Helical" evidence="19">
    <location>
        <begin position="15"/>
        <end position="35"/>
    </location>
</feature>
<keyword evidence="20" id="KW-1185">Reference proteome</keyword>
<sequence>MLSVVAGLLGAPEEALRMILSVWAVIPISHFHHLFIAKRPIRDQQIFILLAGLVLCFVNFGWSTTHLIFSSLACWVLLLSLGGSADSVPIAHLIFMGHLLWGYYKTATENYDISWTTAYCVMCLRYIGLVVDVYDGRKMNQLRPELKRDAVAKSPDLLEILAFGFNYTTILVGPQVPLNRFRAWLNGDHLGEKKEIRKSSIPEAMNRFIVGFIYIVIHQVGCSIISDQYLNSSEFYERSFFMRWTVCAIWARIMLSKYVSIFLFSEAGCIYSGLAYNGLEKRKKRERWDGCRNVDVWLWETGTDFNSLILAFNCLTNHWMKNYVFRRLRWMGDKRFSHLLTLFYLAIWHGFHLGYFLFFGFEFACMHAQNEFYALIERTPSIRGIYYETWMYPIRKVLGRLIISYTMGFGILSFSLVSYKYWIGPASSLYFLPYIFYIFVAPFLFNYIKIMQSTHNRPEIHENGNLVKTDSLMNTSDFSSSSTVVLLDGRSKGENTKDK</sequence>
<keyword evidence="5" id="KW-0444">Lipid biosynthesis</keyword>
<feature type="transmembrane region" description="Helical" evidence="19">
    <location>
        <begin position="397"/>
        <end position="417"/>
    </location>
</feature>
<feature type="transmembrane region" description="Helical" evidence="19">
    <location>
        <begin position="258"/>
        <end position="279"/>
    </location>
</feature>
<keyword evidence="6" id="KW-0808">Transferase</keyword>
<evidence type="ECO:0000256" key="12">
    <source>
        <dbReference type="ARBA" id="ARBA00023209"/>
    </source>
</evidence>
<evidence type="ECO:0000256" key="5">
    <source>
        <dbReference type="ARBA" id="ARBA00022516"/>
    </source>
</evidence>
<dbReference type="Pfam" id="PF03062">
    <property type="entry name" value="MBOAT"/>
    <property type="match status" value="1"/>
</dbReference>
<keyword evidence="8" id="KW-0256">Endoplasmic reticulum</keyword>
<keyword evidence="12" id="KW-0594">Phospholipid biosynthesis</keyword>
<dbReference type="PANTHER" id="PTHR13906:SF14">
    <property type="entry name" value="LYSOPHOSPHOLIPID ACYLTRANSFERASE 5"/>
    <property type="match status" value="1"/>
</dbReference>